<dbReference type="EMBL" id="CP034726">
    <property type="protein sequence ID" value="QBP18576.1"/>
    <property type="molecule type" value="Genomic_DNA"/>
</dbReference>
<name>A0A4P6ZL98_9LACO</name>
<sequence>MTKNVIKQLNQIKANAFNHDESFEGLINSIIKICQPEFNIKKFYNEFGLITYRDALDLLKNNIIAAKRQHDLSDAEYFREQKSSLNSREPYFMETIHGCHIAPTVHPVTTQDIADMIEIIKNKIK</sequence>
<reference evidence="2" key="1">
    <citation type="submission" date="2018-12" db="EMBL/GenBank/DDBJ databases">
        <title>A new species of lactobacillus.</title>
        <authorList>
            <person name="Jian Y."/>
            <person name="Xin L."/>
            <person name="Hong Z.J."/>
            <person name="Ming L.Z."/>
            <person name="Hong X.Z."/>
        </authorList>
    </citation>
    <scope>NUCLEOTIDE SEQUENCE [LARGE SCALE GENOMIC DNA]</scope>
    <source>
        <strain evidence="2">HSLZ-75</strain>
    </source>
</reference>
<dbReference type="AlphaFoldDB" id="A0A4P6ZL98"/>
<accession>A0A4P6ZL98</accession>
<proteinExistence type="predicted"/>
<protein>
    <submittedName>
        <fullName evidence="1">Uncharacterized protein</fullName>
    </submittedName>
</protein>
<dbReference type="KEGG" id="lji:ELX58_05405"/>
<evidence type="ECO:0000313" key="1">
    <source>
        <dbReference type="EMBL" id="QBP18576.1"/>
    </source>
</evidence>
<dbReference type="Proteomes" id="UP000294321">
    <property type="component" value="Chromosome"/>
</dbReference>
<gene>
    <name evidence="1" type="ORF">ELX58_05405</name>
</gene>
<dbReference type="RefSeq" id="WP_133442135.1">
    <property type="nucleotide sequence ID" value="NZ_CP034726.1"/>
</dbReference>
<evidence type="ECO:0000313" key="2">
    <source>
        <dbReference type="Proteomes" id="UP000294321"/>
    </source>
</evidence>
<keyword evidence="2" id="KW-1185">Reference proteome</keyword>
<organism evidence="1 2">
    <name type="scientific">Acetilactobacillus jinshanensis</name>
    <dbReference type="NCBI Taxonomy" id="1720083"/>
    <lineage>
        <taxon>Bacteria</taxon>
        <taxon>Bacillati</taxon>
        <taxon>Bacillota</taxon>
        <taxon>Bacilli</taxon>
        <taxon>Lactobacillales</taxon>
        <taxon>Lactobacillaceae</taxon>
        <taxon>Acetilactobacillus</taxon>
    </lineage>
</organism>